<reference evidence="8" key="1">
    <citation type="journal article" date="2019" name="Int. J. Syst. Evol. Microbiol.">
        <title>The Global Catalogue of Microorganisms (GCM) 10K type strain sequencing project: providing services to taxonomists for standard genome sequencing and annotation.</title>
        <authorList>
            <consortium name="The Broad Institute Genomics Platform"/>
            <consortium name="The Broad Institute Genome Sequencing Center for Infectious Disease"/>
            <person name="Wu L."/>
            <person name="Ma J."/>
        </authorList>
    </citation>
    <scope>NUCLEOTIDE SEQUENCE [LARGE SCALE GENOMIC DNA]</scope>
    <source>
        <strain evidence="8">CCUG 56029</strain>
    </source>
</reference>
<evidence type="ECO:0000256" key="5">
    <source>
        <dbReference type="ARBA" id="ARBA00023004"/>
    </source>
</evidence>
<keyword evidence="5" id="KW-0408">Iron</keyword>
<evidence type="ECO:0000256" key="4">
    <source>
        <dbReference type="ARBA" id="ARBA00022982"/>
    </source>
</evidence>
<accession>A0ABW4RAF1</accession>
<dbReference type="InterPro" id="IPR010980">
    <property type="entry name" value="Cyt_c/b562"/>
</dbReference>
<dbReference type="Gene3D" id="1.20.120.10">
    <property type="entry name" value="Cytochrome c/b562"/>
    <property type="match status" value="1"/>
</dbReference>
<name>A0ABW4RAF1_9RHOB</name>
<dbReference type="SUPFAM" id="SSF47175">
    <property type="entry name" value="Cytochromes"/>
    <property type="match status" value="1"/>
</dbReference>
<keyword evidence="8" id="KW-1185">Reference proteome</keyword>
<evidence type="ECO:0000256" key="2">
    <source>
        <dbReference type="ARBA" id="ARBA00022617"/>
    </source>
</evidence>
<feature type="signal peptide" evidence="6">
    <location>
        <begin position="1"/>
        <end position="22"/>
    </location>
</feature>
<proteinExistence type="predicted"/>
<organism evidence="7 8">
    <name type="scientific">Paracoccus pacificus</name>
    <dbReference type="NCBI Taxonomy" id="1463598"/>
    <lineage>
        <taxon>Bacteria</taxon>
        <taxon>Pseudomonadati</taxon>
        <taxon>Pseudomonadota</taxon>
        <taxon>Alphaproteobacteria</taxon>
        <taxon>Rhodobacterales</taxon>
        <taxon>Paracoccaceae</taxon>
        <taxon>Paracoccus</taxon>
    </lineage>
</organism>
<dbReference type="EMBL" id="JBHUEN010000043">
    <property type="protein sequence ID" value="MFD1883222.1"/>
    <property type="molecule type" value="Genomic_DNA"/>
</dbReference>
<evidence type="ECO:0000313" key="8">
    <source>
        <dbReference type="Proteomes" id="UP001597213"/>
    </source>
</evidence>
<dbReference type="InterPro" id="IPR012127">
    <property type="entry name" value="Cyt_c_prime"/>
</dbReference>
<gene>
    <name evidence="7" type="ORF">ACFSCT_16000</name>
</gene>
<keyword evidence="6" id="KW-0732">Signal</keyword>
<keyword evidence="1" id="KW-0813">Transport</keyword>
<comment type="caution">
    <text evidence="7">The sequence shown here is derived from an EMBL/GenBank/DDBJ whole genome shotgun (WGS) entry which is preliminary data.</text>
</comment>
<evidence type="ECO:0000256" key="3">
    <source>
        <dbReference type="ARBA" id="ARBA00022723"/>
    </source>
</evidence>
<evidence type="ECO:0000256" key="6">
    <source>
        <dbReference type="SAM" id="SignalP"/>
    </source>
</evidence>
<protein>
    <submittedName>
        <fullName evidence="7">C-type cytochrome</fullName>
    </submittedName>
</protein>
<feature type="chain" id="PRO_5046873221" evidence="6">
    <location>
        <begin position="23"/>
        <end position="155"/>
    </location>
</feature>
<keyword evidence="2" id="KW-0349">Heme</keyword>
<evidence type="ECO:0000256" key="1">
    <source>
        <dbReference type="ARBA" id="ARBA00022448"/>
    </source>
</evidence>
<dbReference type="RefSeq" id="WP_379144362.1">
    <property type="nucleotide sequence ID" value="NZ_JBHUEN010000043.1"/>
</dbReference>
<keyword evidence="3" id="KW-0479">Metal-binding</keyword>
<sequence length="155" mass="15989">MRLLPTTAFAIAALLSPLPLLAQDDAAETALEARQGFMEMLGINMGVLAGMAKGDTPYDEAAAATAGANIEALSRYALPGLFLEGTSTDDLPDDTAALPAVWKDNATFTTRFADFTNAAAGAGEAVKGGQEAVGPVVQKLGATCKACHDTFRKPE</sequence>
<dbReference type="Pfam" id="PF01322">
    <property type="entry name" value="Cytochrom_C_2"/>
    <property type="match status" value="1"/>
</dbReference>
<dbReference type="Proteomes" id="UP001597213">
    <property type="component" value="Unassembled WGS sequence"/>
</dbReference>
<dbReference type="PROSITE" id="PS51009">
    <property type="entry name" value="CYTCII"/>
    <property type="match status" value="1"/>
</dbReference>
<keyword evidence="4" id="KW-0249">Electron transport</keyword>
<dbReference type="InterPro" id="IPR002321">
    <property type="entry name" value="Cyt_c_II"/>
</dbReference>
<evidence type="ECO:0000313" key="7">
    <source>
        <dbReference type="EMBL" id="MFD1883222.1"/>
    </source>
</evidence>
<dbReference type="PIRSF" id="PIRSF000027">
    <property type="entry name" value="Cytc_c_prime"/>
    <property type="match status" value="1"/>
</dbReference>